<gene>
    <name evidence="1" type="ORF">KTA_36210</name>
</gene>
<name>A0A455T6R0_9CHLR</name>
<dbReference type="AlphaFoldDB" id="A0A455T6R0"/>
<sequence length="44" mass="4979">MPDLLEGAQTGLPRALRLRPLALQYAHIGIFPQEMCLHVMHRAL</sequence>
<accession>A0A455T6R0</accession>
<dbReference type="EMBL" id="AP019377">
    <property type="protein sequence ID" value="BBH95422.1"/>
    <property type="molecule type" value="Genomic_DNA"/>
</dbReference>
<evidence type="ECO:0000313" key="1">
    <source>
        <dbReference type="EMBL" id="BBH95422.1"/>
    </source>
</evidence>
<organism evidence="1">
    <name type="scientific">Thermogemmatispora argillosa</name>
    <dbReference type="NCBI Taxonomy" id="2045280"/>
    <lineage>
        <taxon>Bacteria</taxon>
        <taxon>Bacillati</taxon>
        <taxon>Chloroflexota</taxon>
        <taxon>Ktedonobacteria</taxon>
        <taxon>Thermogemmatisporales</taxon>
        <taxon>Thermogemmatisporaceae</taxon>
        <taxon>Thermogemmatispora</taxon>
    </lineage>
</organism>
<proteinExistence type="predicted"/>
<protein>
    <submittedName>
        <fullName evidence="1">Uncharacterized protein</fullName>
    </submittedName>
</protein>
<reference evidence="1" key="1">
    <citation type="submission" date="2018-12" db="EMBL/GenBank/DDBJ databases">
        <title>Novel natural products biosynthetic potential of the class Ktedonobacteria.</title>
        <authorList>
            <person name="Zheng Y."/>
            <person name="Saitou A."/>
            <person name="Wang C.M."/>
            <person name="Toyoda A."/>
            <person name="Minakuchi Y."/>
            <person name="Sekiguchi Y."/>
            <person name="Ueda K."/>
            <person name="Takano H."/>
            <person name="Sakai Y."/>
            <person name="Yokota A."/>
            <person name="Yabe S."/>
        </authorList>
    </citation>
    <scope>NUCLEOTIDE SEQUENCE</scope>
    <source>
        <strain evidence="1">A3-2</strain>
    </source>
</reference>